<dbReference type="PROSITE" id="PS51257">
    <property type="entry name" value="PROKAR_LIPOPROTEIN"/>
    <property type="match status" value="1"/>
</dbReference>
<evidence type="ECO:0000313" key="4">
    <source>
        <dbReference type="EMBL" id="MBB4044701.1"/>
    </source>
</evidence>
<proteinExistence type="predicted"/>
<evidence type="ECO:0000256" key="2">
    <source>
        <dbReference type="SAM" id="SignalP"/>
    </source>
</evidence>
<dbReference type="Gene3D" id="2.60.40.10">
    <property type="entry name" value="Immunoglobulins"/>
    <property type="match status" value="1"/>
</dbReference>
<dbReference type="EMBL" id="JACIER010000009">
    <property type="protein sequence ID" value="MBB4044701.1"/>
    <property type="molecule type" value="Genomic_DNA"/>
</dbReference>
<dbReference type="SUPFAM" id="SSF49265">
    <property type="entry name" value="Fibronectin type III"/>
    <property type="match status" value="1"/>
</dbReference>
<dbReference type="PANTHER" id="PTHR46708:SF2">
    <property type="entry name" value="FIBRONECTIN TYPE-III DOMAIN-CONTAINING PROTEIN"/>
    <property type="match status" value="1"/>
</dbReference>
<dbReference type="PANTHER" id="PTHR46708">
    <property type="entry name" value="TENASCIN"/>
    <property type="match status" value="1"/>
</dbReference>
<dbReference type="AlphaFoldDB" id="A0A840D0V8"/>
<comment type="caution">
    <text evidence="4">The sequence shown here is derived from an EMBL/GenBank/DDBJ whole genome shotgun (WGS) entry which is preliminary data.</text>
</comment>
<feature type="domain" description="Fibronectin type-III" evidence="3">
    <location>
        <begin position="234"/>
        <end position="311"/>
    </location>
</feature>
<feature type="domain" description="Fibronectin type-III" evidence="3">
    <location>
        <begin position="147"/>
        <end position="229"/>
    </location>
</feature>
<keyword evidence="2" id="KW-0732">Signal</keyword>
<reference evidence="4" key="1">
    <citation type="submission" date="2020-08" db="EMBL/GenBank/DDBJ databases">
        <title>Genomic Encyclopedia of Type Strains, Phase IV (KMG-IV): sequencing the most valuable type-strain genomes for metagenomic binning, comparative biology and taxonomic classification.</title>
        <authorList>
            <person name="Goeker M."/>
        </authorList>
    </citation>
    <scope>NUCLEOTIDE SEQUENCE [LARGE SCALE GENOMIC DNA]</scope>
    <source>
        <strain evidence="4">DSM 105720</strain>
    </source>
</reference>
<feature type="signal peptide" evidence="2">
    <location>
        <begin position="1"/>
        <end position="23"/>
    </location>
</feature>
<evidence type="ECO:0000313" key="5">
    <source>
        <dbReference type="Proteomes" id="UP000560658"/>
    </source>
</evidence>
<feature type="chain" id="PRO_5032578286" description="Fibronectin type-III domain-containing protein" evidence="2">
    <location>
        <begin position="24"/>
        <end position="623"/>
    </location>
</feature>
<dbReference type="Proteomes" id="UP000560658">
    <property type="component" value="Unassembled WGS sequence"/>
</dbReference>
<dbReference type="InterPro" id="IPR003961">
    <property type="entry name" value="FN3_dom"/>
</dbReference>
<dbReference type="InterPro" id="IPR050991">
    <property type="entry name" value="ECM_Regulatory_Proteins"/>
</dbReference>
<sequence length="623" mass="67207">MKNIKNILRSGVCMLLASLAVSSCTDKSDWDVDSSHSRPFGTDENGISLESDAAVARAIVTWSATSSVDYYVIEVSPNQFTNETPMGEEGNGSLVFGTDPANRIKQSPYTMDNLNVNTTYYLRIKSVSGDKESRWVIYKKTFKTVDKESILNVPSAEDLPEGEGKVHMSWEAGLAVTHFEILETGASEATTRSISQAEVALGQAWVENLKSFSEYTITIYNGTNPRGSQVVTIPGLEIASEITNITANSAIFSWETRVNVDEYACVLSTEGVPASGTKLSPSEIAAHKVAITGLASSTEYTAYAFANGSICSRLTFTTKKGKPAGYTEMSWEDAMANWDNLAGNVLINLSGAGLKLEKESVSAGVKNLILWGDNQEEQVDLEVAKGLGATGICEKIEFHNLNLIDAGNTTLIYQNNAQGCVKLFEVSSSTITNIRGIVRMNASTSDAMTVKIDDCIINGLGSQATSNHYGLLLSDKVTLNAVNLVVTNTSLIAAKGTTASQFIRTKSGQTGTVTIKDCTFYNMSSNDALFRDTKTLDVTVTTTLFAQGGVRPFYNTASVSANLNVTGLYKSSDFAFSATDWGKTYIDIPLTSDQLFPRGANGDLTFGTDVPAEYRVGDQRWNK</sequence>
<name>A0A840D0V8_9BACE</name>
<keyword evidence="5" id="KW-1185">Reference proteome</keyword>
<keyword evidence="1" id="KW-0677">Repeat</keyword>
<accession>A0A840D0V8</accession>
<dbReference type="SMART" id="SM00060">
    <property type="entry name" value="FN3"/>
    <property type="match status" value="3"/>
</dbReference>
<dbReference type="InterPro" id="IPR036116">
    <property type="entry name" value="FN3_sf"/>
</dbReference>
<dbReference type="InterPro" id="IPR013783">
    <property type="entry name" value="Ig-like_fold"/>
</dbReference>
<evidence type="ECO:0000256" key="1">
    <source>
        <dbReference type="ARBA" id="ARBA00022737"/>
    </source>
</evidence>
<organism evidence="4 5">
    <name type="scientific">Bacteroides reticulotermitis</name>
    <dbReference type="NCBI Taxonomy" id="1133319"/>
    <lineage>
        <taxon>Bacteria</taxon>
        <taxon>Pseudomonadati</taxon>
        <taxon>Bacteroidota</taxon>
        <taxon>Bacteroidia</taxon>
        <taxon>Bacteroidales</taxon>
        <taxon>Bacteroidaceae</taxon>
        <taxon>Bacteroides</taxon>
    </lineage>
</organism>
<gene>
    <name evidence="4" type="ORF">GGR06_002496</name>
</gene>
<dbReference type="RefSeq" id="WP_044159925.1">
    <property type="nucleotide sequence ID" value="NZ_JACIER010000009.1"/>
</dbReference>
<feature type="domain" description="Fibronectin type-III" evidence="3">
    <location>
        <begin position="43"/>
        <end position="133"/>
    </location>
</feature>
<evidence type="ECO:0000259" key="3">
    <source>
        <dbReference type="SMART" id="SM00060"/>
    </source>
</evidence>
<protein>
    <recommendedName>
        <fullName evidence="3">Fibronectin type-III domain-containing protein</fullName>
    </recommendedName>
</protein>